<evidence type="ECO:0000256" key="1">
    <source>
        <dbReference type="ARBA" id="ARBA00023015"/>
    </source>
</evidence>
<feature type="modified residue" description="4-aspartylphosphate" evidence="4">
    <location>
        <position position="55"/>
    </location>
</feature>
<dbReference type="Pfam" id="PF00072">
    <property type="entry name" value="Response_reg"/>
    <property type="match status" value="1"/>
</dbReference>
<dbReference type="PROSITE" id="PS01124">
    <property type="entry name" value="HTH_ARAC_FAMILY_2"/>
    <property type="match status" value="1"/>
</dbReference>
<evidence type="ECO:0000256" key="4">
    <source>
        <dbReference type="PROSITE-ProRule" id="PRU00169"/>
    </source>
</evidence>
<dbReference type="RefSeq" id="WP_116188865.1">
    <property type="nucleotide sequence ID" value="NZ_QTTN01000009.1"/>
</dbReference>
<dbReference type="GO" id="GO:0043565">
    <property type="term" value="F:sequence-specific DNA binding"/>
    <property type="evidence" value="ECO:0007669"/>
    <property type="project" value="InterPro"/>
</dbReference>
<reference evidence="7 8" key="1">
    <citation type="submission" date="2018-08" db="EMBL/GenBank/DDBJ databases">
        <title>Genomic Encyclopedia of Type Strains, Phase III (KMG-III): the genomes of soil and plant-associated and newly described type strains.</title>
        <authorList>
            <person name="Whitman W."/>
        </authorList>
    </citation>
    <scope>NUCLEOTIDE SEQUENCE [LARGE SCALE GENOMIC DNA]</scope>
    <source>
        <strain evidence="7 8">CGMCC 1.10966</strain>
    </source>
</reference>
<dbReference type="Gene3D" id="3.40.50.2300">
    <property type="match status" value="1"/>
</dbReference>
<dbReference type="Gene3D" id="1.10.10.60">
    <property type="entry name" value="Homeodomain-like"/>
    <property type="match status" value="2"/>
</dbReference>
<dbReference type="GO" id="GO:0003700">
    <property type="term" value="F:DNA-binding transcription factor activity"/>
    <property type="evidence" value="ECO:0007669"/>
    <property type="project" value="InterPro"/>
</dbReference>
<dbReference type="GO" id="GO:0000160">
    <property type="term" value="P:phosphorelay signal transduction system"/>
    <property type="evidence" value="ECO:0007669"/>
    <property type="project" value="InterPro"/>
</dbReference>
<dbReference type="PROSITE" id="PS50110">
    <property type="entry name" value="RESPONSE_REGULATORY"/>
    <property type="match status" value="1"/>
</dbReference>
<gene>
    <name evidence="7" type="ORF">A8990_10959</name>
</gene>
<sequence>MYKLLIVDDEVYAIKALLKGIDWSSLGYSEVFSACDADEAMEIIRAQSIDVLLCDIEMPDSNGLDLVGWVREQNTSIVPVFLTGHADFAYAQQAVRLGSFEYLLKPVNYDQLKTVMVKVQERVEEVRKVEQFDERFHTYEKLWEKQRPLLTERFWQDVLAQRLIPTAHNLQQQLPAYNITFDPDTWILPILLSVEMWSKEFNLRDEEIMEYALRNAAAELLLNVRAGDVIQDRNGLLFVLLYLTDDAEAGQEELQANCEAYIDACSRLFYCSLSCYIGKPVYIGELPGSYHALLELEARNIVHTKAVQFQEEKLAAPSANPAKAPVHMDSADWVVLFELGKKEELLKRLDAVLAELHEDQVIAVETINALYHSIVHMLYQISHKRGRSAAEMLGTGKWLGDASATRSIANFKQWAERVISAGIAYMQEKRMDNSAIIEKIKQYVGSNIKDVMREGIASHVHLNSAYLSRLFKKETGQTLMDYIIGAKMNHAKIMLVESDMKISEICEAMGYDNFSHFSKVFKKQVGVHPQEYRKRYHMLDK</sequence>
<evidence type="ECO:0000313" key="8">
    <source>
        <dbReference type="Proteomes" id="UP000256304"/>
    </source>
</evidence>
<keyword evidence="1" id="KW-0805">Transcription regulation</keyword>
<evidence type="ECO:0000313" key="7">
    <source>
        <dbReference type="EMBL" id="REE87414.1"/>
    </source>
</evidence>
<dbReference type="EMBL" id="QTTN01000009">
    <property type="protein sequence ID" value="REE87414.1"/>
    <property type="molecule type" value="Genomic_DNA"/>
</dbReference>
<feature type="domain" description="HTH araC/xylS-type" evidence="5">
    <location>
        <begin position="438"/>
        <end position="535"/>
    </location>
</feature>
<dbReference type="OrthoDB" id="1974963at2"/>
<keyword evidence="4" id="KW-0597">Phosphoprotein</keyword>
<dbReference type="InterPro" id="IPR001789">
    <property type="entry name" value="Sig_transdc_resp-reg_receiver"/>
</dbReference>
<organism evidence="7 8">
    <name type="scientific">Paenibacillus taihuensis</name>
    <dbReference type="NCBI Taxonomy" id="1156355"/>
    <lineage>
        <taxon>Bacteria</taxon>
        <taxon>Bacillati</taxon>
        <taxon>Bacillota</taxon>
        <taxon>Bacilli</taxon>
        <taxon>Bacillales</taxon>
        <taxon>Paenibacillaceae</taxon>
        <taxon>Paenibacillus</taxon>
    </lineage>
</organism>
<comment type="caution">
    <text evidence="7">The sequence shown here is derived from an EMBL/GenBank/DDBJ whole genome shotgun (WGS) entry which is preliminary data.</text>
</comment>
<dbReference type="InterPro" id="IPR009057">
    <property type="entry name" value="Homeodomain-like_sf"/>
</dbReference>
<evidence type="ECO:0000259" key="5">
    <source>
        <dbReference type="PROSITE" id="PS01124"/>
    </source>
</evidence>
<dbReference type="PANTHER" id="PTHR43280:SF2">
    <property type="entry name" value="HTH-TYPE TRANSCRIPTIONAL REGULATOR EXSA"/>
    <property type="match status" value="1"/>
</dbReference>
<dbReference type="Proteomes" id="UP000256304">
    <property type="component" value="Unassembled WGS sequence"/>
</dbReference>
<keyword evidence="3" id="KW-0804">Transcription</keyword>
<dbReference type="InterPro" id="IPR011006">
    <property type="entry name" value="CheY-like_superfamily"/>
</dbReference>
<dbReference type="SMART" id="SM00342">
    <property type="entry name" value="HTH_ARAC"/>
    <property type="match status" value="1"/>
</dbReference>
<dbReference type="CDD" id="cd17536">
    <property type="entry name" value="REC_YesN-like"/>
    <property type="match status" value="1"/>
</dbReference>
<evidence type="ECO:0000256" key="2">
    <source>
        <dbReference type="ARBA" id="ARBA00023125"/>
    </source>
</evidence>
<evidence type="ECO:0000256" key="3">
    <source>
        <dbReference type="ARBA" id="ARBA00023163"/>
    </source>
</evidence>
<accession>A0A3D9S3V4</accession>
<dbReference type="InterPro" id="IPR020449">
    <property type="entry name" value="Tscrpt_reg_AraC-type_HTH"/>
</dbReference>
<dbReference type="PANTHER" id="PTHR43280">
    <property type="entry name" value="ARAC-FAMILY TRANSCRIPTIONAL REGULATOR"/>
    <property type="match status" value="1"/>
</dbReference>
<dbReference type="AlphaFoldDB" id="A0A3D9S3V4"/>
<dbReference type="SMART" id="SM00448">
    <property type="entry name" value="REC"/>
    <property type="match status" value="1"/>
</dbReference>
<feature type="domain" description="Response regulatory" evidence="6">
    <location>
        <begin position="3"/>
        <end position="120"/>
    </location>
</feature>
<name>A0A3D9S3V4_9BACL</name>
<dbReference type="SUPFAM" id="SSF52172">
    <property type="entry name" value="CheY-like"/>
    <property type="match status" value="1"/>
</dbReference>
<dbReference type="InterPro" id="IPR018060">
    <property type="entry name" value="HTH_AraC"/>
</dbReference>
<protein>
    <submittedName>
        <fullName evidence="7">Two-component system response regulator YesN</fullName>
    </submittedName>
</protein>
<keyword evidence="2" id="KW-0238">DNA-binding</keyword>
<evidence type="ECO:0000259" key="6">
    <source>
        <dbReference type="PROSITE" id="PS50110"/>
    </source>
</evidence>
<proteinExistence type="predicted"/>
<keyword evidence="8" id="KW-1185">Reference proteome</keyword>
<dbReference type="PRINTS" id="PR00032">
    <property type="entry name" value="HTHARAC"/>
</dbReference>
<dbReference type="Pfam" id="PF12833">
    <property type="entry name" value="HTH_18"/>
    <property type="match status" value="1"/>
</dbReference>
<dbReference type="SUPFAM" id="SSF46689">
    <property type="entry name" value="Homeodomain-like"/>
    <property type="match status" value="1"/>
</dbReference>